<dbReference type="EMBL" id="KZ613740">
    <property type="protein sequence ID" value="PMD67081.1"/>
    <property type="molecule type" value="Genomic_DNA"/>
</dbReference>
<dbReference type="GeneID" id="36595824"/>
<dbReference type="RefSeq" id="XP_024743985.1">
    <property type="nucleotide sequence ID" value="XM_024887748.1"/>
</dbReference>
<proteinExistence type="predicted"/>
<organism evidence="2 3">
    <name type="scientific">Hyaloscypha bicolor E</name>
    <dbReference type="NCBI Taxonomy" id="1095630"/>
    <lineage>
        <taxon>Eukaryota</taxon>
        <taxon>Fungi</taxon>
        <taxon>Dikarya</taxon>
        <taxon>Ascomycota</taxon>
        <taxon>Pezizomycotina</taxon>
        <taxon>Leotiomycetes</taxon>
        <taxon>Helotiales</taxon>
        <taxon>Hyaloscyphaceae</taxon>
        <taxon>Hyaloscypha</taxon>
        <taxon>Hyaloscypha bicolor</taxon>
    </lineage>
</organism>
<dbReference type="AlphaFoldDB" id="A0A2J6TVR6"/>
<protein>
    <submittedName>
        <fullName evidence="2">Uncharacterized protein</fullName>
    </submittedName>
</protein>
<feature type="region of interest" description="Disordered" evidence="1">
    <location>
        <begin position="114"/>
        <end position="166"/>
    </location>
</feature>
<evidence type="ECO:0000256" key="1">
    <source>
        <dbReference type="SAM" id="MobiDB-lite"/>
    </source>
</evidence>
<feature type="compositionally biased region" description="Polar residues" evidence="1">
    <location>
        <begin position="28"/>
        <end position="44"/>
    </location>
</feature>
<evidence type="ECO:0000313" key="3">
    <source>
        <dbReference type="Proteomes" id="UP000235371"/>
    </source>
</evidence>
<feature type="region of interest" description="Disordered" evidence="1">
    <location>
        <begin position="241"/>
        <end position="276"/>
    </location>
</feature>
<evidence type="ECO:0000313" key="2">
    <source>
        <dbReference type="EMBL" id="PMD67081.1"/>
    </source>
</evidence>
<name>A0A2J6TVR6_9HELO</name>
<feature type="region of interest" description="Disordered" evidence="1">
    <location>
        <begin position="1"/>
        <end position="96"/>
    </location>
</feature>
<keyword evidence="3" id="KW-1185">Reference proteome</keyword>
<feature type="compositionally biased region" description="Basic and acidic residues" evidence="1">
    <location>
        <begin position="251"/>
        <end position="276"/>
    </location>
</feature>
<gene>
    <name evidence="2" type="ORF">K444DRAFT_689564</name>
</gene>
<reference evidence="2 3" key="1">
    <citation type="submission" date="2016-04" db="EMBL/GenBank/DDBJ databases">
        <title>A degradative enzymes factory behind the ericoid mycorrhizal symbiosis.</title>
        <authorList>
            <consortium name="DOE Joint Genome Institute"/>
            <person name="Martino E."/>
            <person name="Morin E."/>
            <person name="Grelet G."/>
            <person name="Kuo A."/>
            <person name="Kohler A."/>
            <person name="Daghino S."/>
            <person name="Barry K."/>
            <person name="Choi C."/>
            <person name="Cichocki N."/>
            <person name="Clum A."/>
            <person name="Copeland A."/>
            <person name="Hainaut M."/>
            <person name="Haridas S."/>
            <person name="Labutti K."/>
            <person name="Lindquist E."/>
            <person name="Lipzen A."/>
            <person name="Khouja H.-R."/>
            <person name="Murat C."/>
            <person name="Ohm R."/>
            <person name="Olson A."/>
            <person name="Spatafora J."/>
            <person name="Veneault-Fourrey C."/>
            <person name="Henrissat B."/>
            <person name="Grigoriev I."/>
            <person name="Martin F."/>
            <person name="Perotto S."/>
        </authorList>
    </citation>
    <scope>NUCLEOTIDE SEQUENCE [LARGE SCALE GENOMIC DNA]</scope>
    <source>
        <strain evidence="2 3">E</strain>
    </source>
</reference>
<sequence>MAGSTFPAKVSNSSPADGKSEAQHVKKSSSTLPTPSATESSAVPESSIGKGSAVPGANVSAYKSYPSYDTERCNTDSSGNSDIEPGPYLAEMNAKSKAESQATWAKAFGISNSTESSIAASKRKGSSFEDSDEQPKKLKRRAAPKKNASSSSKSTQKRPAKVMVESDSEVVTVGSQFLKILAKGWQTPLGFSTPRWCYLVEWEEDEATNTKTGDTTWEPVNIIKKDQGKMVEAFEARMLEESRKGPPTWKDVPKDLTEAKEAREDAKVEKKTNKKK</sequence>
<accession>A0A2J6TVR6</accession>
<feature type="compositionally biased region" description="Low complexity" evidence="1">
    <location>
        <begin position="145"/>
        <end position="154"/>
    </location>
</feature>
<dbReference type="OrthoDB" id="10335570at2759"/>
<dbReference type="InParanoid" id="A0A2J6TVR6"/>
<dbReference type="Proteomes" id="UP000235371">
    <property type="component" value="Unassembled WGS sequence"/>
</dbReference>